<dbReference type="OrthoDB" id="207848at2"/>
<feature type="transmembrane region" description="Helical" evidence="2">
    <location>
        <begin position="216"/>
        <end position="237"/>
    </location>
</feature>
<dbReference type="Proteomes" id="UP000324233">
    <property type="component" value="Chromosome"/>
</dbReference>
<protein>
    <submittedName>
        <fullName evidence="3">Uncharacterized protein</fullName>
    </submittedName>
</protein>
<organism evidence="3 4">
    <name type="scientific">Aquisphaera giovannonii</name>
    <dbReference type="NCBI Taxonomy" id="406548"/>
    <lineage>
        <taxon>Bacteria</taxon>
        <taxon>Pseudomonadati</taxon>
        <taxon>Planctomycetota</taxon>
        <taxon>Planctomycetia</taxon>
        <taxon>Isosphaerales</taxon>
        <taxon>Isosphaeraceae</taxon>
        <taxon>Aquisphaera</taxon>
    </lineage>
</organism>
<proteinExistence type="predicted"/>
<sequence>MPRTILCQKCGIVLNLPDHTPAGKRLKCPRCAHRFQLTEQDASAESTLAGPADAMASSTREFGTRPPSVDDLPVASGDRDLRDLFELPSGTADSIEHAAAGDPRRSEGDAAALFQAEPARRKKPRGAEARAQARRCVVCGSVVPAGMSLCPACGVDQETGLRVDLTDDLIAPPPPRAAGPPLHIAVIGVLAGLGSLALLVIALANSARVEPGVLQYCWLCLAVVSAVGIFGAIQFFVGKTPKYLMLALTLGLFVDIVALIAVPIIQANFEEREVIATLPVPTNDPEEEPDAGIKPIAERIDQSKITTGLVVIGLYGVISLYLMSPPVKKYFTRRAIMDAGPLV</sequence>
<feature type="transmembrane region" description="Helical" evidence="2">
    <location>
        <begin position="243"/>
        <end position="265"/>
    </location>
</feature>
<dbReference type="RefSeq" id="WP_148593103.1">
    <property type="nucleotide sequence ID" value="NZ_CP042997.1"/>
</dbReference>
<feature type="transmembrane region" description="Helical" evidence="2">
    <location>
        <begin position="182"/>
        <end position="204"/>
    </location>
</feature>
<name>A0A5B9VZE7_9BACT</name>
<keyword evidence="2" id="KW-0472">Membrane</keyword>
<reference evidence="3 4" key="1">
    <citation type="submission" date="2019-08" db="EMBL/GenBank/DDBJ databases">
        <title>Deep-cultivation of Planctomycetes and their phenomic and genomic characterization uncovers novel biology.</title>
        <authorList>
            <person name="Wiegand S."/>
            <person name="Jogler M."/>
            <person name="Boedeker C."/>
            <person name="Pinto D."/>
            <person name="Vollmers J."/>
            <person name="Rivas-Marin E."/>
            <person name="Kohn T."/>
            <person name="Peeters S.H."/>
            <person name="Heuer A."/>
            <person name="Rast P."/>
            <person name="Oberbeckmann S."/>
            <person name="Bunk B."/>
            <person name="Jeske O."/>
            <person name="Meyerdierks A."/>
            <person name="Storesund J.E."/>
            <person name="Kallscheuer N."/>
            <person name="Luecker S."/>
            <person name="Lage O.M."/>
            <person name="Pohl T."/>
            <person name="Merkel B.J."/>
            <person name="Hornburger P."/>
            <person name="Mueller R.-W."/>
            <person name="Bruemmer F."/>
            <person name="Labrenz M."/>
            <person name="Spormann A.M."/>
            <person name="Op den Camp H."/>
            <person name="Overmann J."/>
            <person name="Amann R."/>
            <person name="Jetten M.S.M."/>
            <person name="Mascher T."/>
            <person name="Medema M.H."/>
            <person name="Devos D.P."/>
            <person name="Kaster A.-K."/>
            <person name="Ovreas L."/>
            <person name="Rohde M."/>
            <person name="Galperin M.Y."/>
            <person name="Jogler C."/>
        </authorList>
    </citation>
    <scope>NUCLEOTIDE SEQUENCE [LARGE SCALE GENOMIC DNA]</scope>
    <source>
        <strain evidence="3 4">OJF2</strain>
    </source>
</reference>
<evidence type="ECO:0000313" key="3">
    <source>
        <dbReference type="EMBL" id="QEH33314.1"/>
    </source>
</evidence>
<accession>A0A5B9VZE7</accession>
<gene>
    <name evidence="3" type="ORF">OJF2_18150</name>
</gene>
<keyword evidence="2" id="KW-0812">Transmembrane</keyword>
<dbReference type="AlphaFoldDB" id="A0A5B9VZE7"/>
<feature type="transmembrane region" description="Helical" evidence="2">
    <location>
        <begin position="305"/>
        <end position="323"/>
    </location>
</feature>
<evidence type="ECO:0000256" key="1">
    <source>
        <dbReference type="SAM" id="MobiDB-lite"/>
    </source>
</evidence>
<evidence type="ECO:0000313" key="4">
    <source>
        <dbReference type="Proteomes" id="UP000324233"/>
    </source>
</evidence>
<keyword evidence="2" id="KW-1133">Transmembrane helix</keyword>
<dbReference type="KEGG" id="agv:OJF2_18150"/>
<keyword evidence="4" id="KW-1185">Reference proteome</keyword>
<feature type="region of interest" description="Disordered" evidence="1">
    <location>
        <begin position="41"/>
        <end position="76"/>
    </location>
</feature>
<evidence type="ECO:0000256" key="2">
    <source>
        <dbReference type="SAM" id="Phobius"/>
    </source>
</evidence>
<dbReference type="EMBL" id="CP042997">
    <property type="protein sequence ID" value="QEH33314.1"/>
    <property type="molecule type" value="Genomic_DNA"/>
</dbReference>